<reference evidence="1" key="1">
    <citation type="thesis" date="2021" institute="BYU ScholarsArchive" country="Provo, UT, USA">
        <title>Applications of and Algorithms for Genome Assembly and Genomic Analyses with an Emphasis on Marine Teleosts.</title>
        <authorList>
            <person name="Pickett B.D."/>
        </authorList>
    </citation>
    <scope>NUCLEOTIDE SEQUENCE</scope>
    <source>
        <strain evidence="1">HI-2016</strain>
    </source>
</reference>
<sequence>MPRASETTVWFTSARYRWNTAYPASSRNKKTRKPSIKTILGNRPRRLLLPVLVDVVRVQQAGSQHGVQQHVGR</sequence>
<evidence type="ECO:0000313" key="1">
    <source>
        <dbReference type="EMBL" id="KAG9328969.1"/>
    </source>
</evidence>
<organism evidence="1 3">
    <name type="scientific">Albula glossodonta</name>
    <name type="common">roundjaw bonefish</name>
    <dbReference type="NCBI Taxonomy" id="121402"/>
    <lineage>
        <taxon>Eukaryota</taxon>
        <taxon>Metazoa</taxon>
        <taxon>Chordata</taxon>
        <taxon>Craniata</taxon>
        <taxon>Vertebrata</taxon>
        <taxon>Euteleostomi</taxon>
        <taxon>Actinopterygii</taxon>
        <taxon>Neopterygii</taxon>
        <taxon>Teleostei</taxon>
        <taxon>Albuliformes</taxon>
        <taxon>Albulidae</taxon>
        <taxon>Albula</taxon>
    </lineage>
</organism>
<protein>
    <submittedName>
        <fullName evidence="1">Uncharacterized protein</fullName>
    </submittedName>
</protein>
<comment type="caution">
    <text evidence="1">The sequence shown here is derived from an EMBL/GenBank/DDBJ whole genome shotgun (WGS) entry which is preliminary data.</text>
</comment>
<name>A0A8T2MKQ6_9TELE</name>
<dbReference type="AlphaFoldDB" id="A0A8T2MKQ6"/>
<dbReference type="EMBL" id="JAFBMS010000139">
    <property type="protein sequence ID" value="KAG9334793.1"/>
    <property type="molecule type" value="Genomic_DNA"/>
</dbReference>
<evidence type="ECO:0000313" key="2">
    <source>
        <dbReference type="EMBL" id="KAG9334793.1"/>
    </source>
</evidence>
<dbReference type="Proteomes" id="UP000824540">
    <property type="component" value="Unassembled WGS sequence"/>
</dbReference>
<accession>A0A8T2MKQ6</accession>
<proteinExistence type="predicted"/>
<keyword evidence="3" id="KW-1185">Reference proteome</keyword>
<evidence type="ECO:0000313" key="3">
    <source>
        <dbReference type="Proteomes" id="UP000824540"/>
    </source>
</evidence>
<dbReference type="EMBL" id="JAFBMS010001592">
    <property type="protein sequence ID" value="KAG9328969.1"/>
    <property type="molecule type" value="Genomic_DNA"/>
</dbReference>
<gene>
    <name evidence="2" type="ORF">JZ751_006542</name>
    <name evidence="1" type="ORF">JZ751_008560</name>
</gene>